<keyword evidence="3" id="KW-0560">Oxidoreductase</keyword>
<dbReference type="Pfam" id="PF00141">
    <property type="entry name" value="peroxidase"/>
    <property type="match status" value="1"/>
</dbReference>
<evidence type="ECO:0000256" key="3">
    <source>
        <dbReference type="ARBA" id="ARBA00022559"/>
    </source>
</evidence>
<evidence type="ECO:0000259" key="13">
    <source>
        <dbReference type="PROSITE" id="PS50873"/>
    </source>
</evidence>
<feature type="domain" description="Plant heme peroxidase family profile" evidence="13">
    <location>
        <begin position="39"/>
        <end position="160"/>
    </location>
</feature>
<feature type="binding site" evidence="9">
    <location>
        <position position="59"/>
    </location>
    <ligand>
        <name>Ca(2+)</name>
        <dbReference type="ChEBI" id="CHEBI:29108"/>
        <label>1</label>
    </ligand>
</feature>
<evidence type="ECO:0000256" key="8">
    <source>
        <dbReference type="PIRSR" id="PIRSR600823-2"/>
    </source>
</evidence>
<keyword evidence="11" id="KW-1015">Disulfide bond</keyword>
<name>A0A9D4UYF7_ADICA</name>
<dbReference type="GO" id="GO:0006979">
    <property type="term" value="P:response to oxidative stress"/>
    <property type="evidence" value="ECO:0007669"/>
    <property type="project" value="InterPro"/>
</dbReference>
<dbReference type="InterPro" id="IPR010255">
    <property type="entry name" value="Haem_peroxidase_sf"/>
</dbReference>
<evidence type="ECO:0000256" key="1">
    <source>
        <dbReference type="ARBA" id="ARBA00000189"/>
    </source>
</evidence>
<proteinExistence type="inferred from homology"/>
<dbReference type="PROSITE" id="PS50873">
    <property type="entry name" value="PEROXIDASE_4"/>
    <property type="match status" value="1"/>
</dbReference>
<evidence type="ECO:0000313" key="14">
    <source>
        <dbReference type="EMBL" id="KAI5075717.1"/>
    </source>
</evidence>
<evidence type="ECO:0000256" key="11">
    <source>
        <dbReference type="PIRSR" id="PIRSR600823-5"/>
    </source>
</evidence>
<comment type="similarity">
    <text evidence="12">Belongs to the peroxidase family.</text>
</comment>
<dbReference type="PRINTS" id="PR00458">
    <property type="entry name" value="PEROXIDASE"/>
</dbReference>
<evidence type="ECO:0000256" key="10">
    <source>
        <dbReference type="PIRSR" id="PIRSR600823-4"/>
    </source>
</evidence>
<dbReference type="GO" id="GO:0020037">
    <property type="term" value="F:heme binding"/>
    <property type="evidence" value="ECO:0007669"/>
    <property type="project" value="InterPro"/>
</dbReference>
<sequence>MQVASKRMQIEKALRSISLGILLCLFASCSSTYQSLAANDNVVSPSTLRMSMHDCFIQGCDGSILISSTSDNSAERDYIDNDIPQQAFDTIDAIKKALEESCPGVVSCADIMALATLQAVQFLGGPSWQVDLGRRDSRTSLAANGAANIPRSNLDAKFYL</sequence>
<dbReference type="InterPro" id="IPR000823">
    <property type="entry name" value="Peroxidase_pln"/>
</dbReference>
<keyword evidence="9" id="KW-0106">Calcium</keyword>
<comment type="cofactor">
    <cofactor evidence="2">
        <name>heme b</name>
        <dbReference type="ChEBI" id="CHEBI:60344"/>
    </cofactor>
</comment>
<dbReference type="EMBL" id="JABFUD020000009">
    <property type="protein sequence ID" value="KAI5075717.1"/>
    <property type="molecule type" value="Genomic_DNA"/>
</dbReference>
<evidence type="ECO:0000256" key="6">
    <source>
        <dbReference type="ARBA" id="ARBA00023004"/>
    </source>
</evidence>
<comment type="cofactor">
    <cofactor evidence="9">
        <name>Ca(2+)</name>
        <dbReference type="ChEBI" id="CHEBI:29108"/>
    </cofactor>
    <text evidence="9">Binds 2 calcium ions per subunit.</text>
</comment>
<dbReference type="SUPFAM" id="SSF48113">
    <property type="entry name" value="Heme-dependent peroxidases"/>
    <property type="match status" value="1"/>
</dbReference>
<evidence type="ECO:0000256" key="9">
    <source>
        <dbReference type="PIRSR" id="PIRSR600823-3"/>
    </source>
</evidence>
<comment type="catalytic activity">
    <reaction evidence="1">
        <text>2 a phenolic donor + H2O2 = 2 a phenolic radical donor + 2 H2O</text>
        <dbReference type="Rhea" id="RHEA:56136"/>
        <dbReference type="ChEBI" id="CHEBI:15377"/>
        <dbReference type="ChEBI" id="CHEBI:16240"/>
        <dbReference type="ChEBI" id="CHEBI:139520"/>
        <dbReference type="ChEBI" id="CHEBI:139521"/>
        <dbReference type="EC" id="1.11.1.7"/>
    </reaction>
</comment>
<dbReference type="Gene3D" id="1.10.520.10">
    <property type="match status" value="1"/>
</dbReference>
<dbReference type="InterPro" id="IPR002016">
    <property type="entry name" value="Haem_peroxidase"/>
</dbReference>
<dbReference type="PRINTS" id="PR00461">
    <property type="entry name" value="PLPEROXIDASE"/>
</dbReference>
<dbReference type="PROSITE" id="PS51257">
    <property type="entry name" value="PROKAR_LIPOPROTEIN"/>
    <property type="match status" value="1"/>
</dbReference>
<evidence type="ECO:0000256" key="7">
    <source>
        <dbReference type="PIRSR" id="PIRSR600823-1"/>
    </source>
</evidence>
<dbReference type="GO" id="GO:0046872">
    <property type="term" value="F:metal ion binding"/>
    <property type="evidence" value="ECO:0007669"/>
    <property type="project" value="UniProtKB-KW"/>
</dbReference>
<dbReference type="AlphaFoldDB" id="A0A9D4UYF7"/>
<evidence type="ECO:0000256" key="2">
    <source>
        <dbReference type="ARBA" id="ARBA00001970"/>
    </source>
</evidence>
<dbReference type="Proteomes" id="UP000886520">
    <property type="component" value="Chromosome 9"/>
</dbReference>
<evidence type="ECO:0000256" key="5">
    <source>
        <dbReference type="ARBA" id="ARBA00022723"/>
    </source>
</evidence>
<evidence type="ECO:0000256" key="4">
    <source>
        <dbReference type="ARBA" id="ARBA00022617"/>
    </source>
</evidence>
<feature type="binding site" evidence="9">
    <location>
        <position position="63"/>
    </location>
    <ligand>
        <name>Ca(2+)</name>
        <dbReference type="ChEBI" id="CHEBI:29108"/>
        <label>1</label>
    </ligand>
</feature>
<feature type="disulfide bond" evidence="11">
    <location>
        <begin position="55"/>
        <end position="60"/>
    </location>
</feature>
<protein>
    <recommendedName>
        <fullName evidence="13">Plant heme peroxidase family profile domain-containing protein</fullName>
    </recommendedName>
</protein>
<comment type="caution">
    <text evidence="14">The sequence shown here is derived from an EMBL/GenBank/DDBJ whole genome shotgun (WGS) entry which is preliminary data.</text>
</comment>
<reference evidence="14" key="1">
    <citation type="submission" date="2021-01" db="EMBL/GenBank/DDBJ databases">
        <title>Adiantum capillus-veneris genome.</title>
        <authorList>
            <person name="Fang Y."/>
            <person name="Liao Q."/>
        </authorList>
    </citation>
    <scope>NUCLEOTIDE SEQUENCE</scope>
    <source>
        <strain evidence="14">H3</strain>
        <tissue evidence="14">Leaf</tissue>
    </source>
</reference>
<keyword evidence="3" id="KW-0575">Peroxidase</keyword>
<dbReference type="OrthoDB" id="2113341at2759"/>
<evidence type="ECO:0000313" key="15">
    <source>
        <dbReference type="Proteomes" id="UP000886520"/>
    </source>
</evidence>
<organism evidence="14 15">
    <name type="scientific">Adiantum capillus-veneris</name>
    <name type="common">Maidenhair fern</name>
    <dbReference type="NCBI Taxonomy" id="13818"/>
    <lineage>
        <taxon>Eukaryota</taxon>
        <taxon>Viridiplantae</taxon>
        <taxon>Streptophyta</taxon>
        <taxon>Embryophyta</taxon>
        <taxon>Tracheophyta</taxon>
        <taxon>Polypodiopsida</taxon>
        <taxon>Polypodiidae</taxon>
        <taxon>Polypodiales</taxon>
        <taxon>Pteridineae</taxon>
        <taxon>Pteridaceae</taxon>
        <taxon>Vittarioideae</taxon>
        <taxon>Adiantum</taxon>
    </lineage>
</organism>
<feature type="binding site" evidence="9">
    <location>
        <position position="75"/>
    </location>
    <ligand>
        <name>Ca(2+)</name>
        <dbReference type="ChEBI" id="CHEBI:29108"/>
        <label>1</label>
    </ligand>
</feature>
<accession>A0A9D4UYF7</accession>
<evidence type="ECO:0000256" key="12">
    <source>
        <dbReference type="RuleBase" id="RU004241"/>
    </source>
</evidence>
<keyword evidence="15" id="KW-1185">Reference proteome</keyword>
<keyword evidence="5 9" id="KW-0479">Metal-binding</keyword>
<feature type="active site" description="Proton acceptor" evidence="7">
    <location>
        <position position="53"/>
    </location>
</feature>
<feature type="site" description="Transition state stabilizer" evidence="10">
    <location>
        <position position="49"/>
    </location>
</feature>
<dbReference type="PANTHER" id="PTHR31517:SF51">
    <property type="entry name" value="PEROXIDASE 55"/>
    <property type="match status" value="1"/>
</dbReference>
<dbReference type="PANTHER" id="PTHR31517">
    <property type="match status" value="1"/>
</dbReference>
<keyword evidence="4" id="KW-0349">Heme</keyword>
<feature type="binding site" evidence="9">
    <location>
        <position position="61"/>
    </location>
    <ligand>
        <name>Ca(2+)</name>
        <dbReference type="ChEBI" id="CHEBI:29108"/>
        <label>1</label>
    </ligand>
</feature>
<feature type="binding site" evidence="9">
    <location>
        <position position="54"/>
    </location>
    <ligand>
        <name>Ca(2+)</name>
        <dbReference type="ChEBI" id="CHEBI:29108"/>
        <label>1</label>
    </ligand>
</feature>
<dbReference type="GO" id="GO:0140825">
    <property type="term" value="F:lactoperoxidase activity"/>
    <property type="evidence" value="ECO:0007669"/>
    <property type="project" value="UniProtKB-EC"/>
</dbReference>
<keyword evidence="6" id="KW-0408">Iron</keyword>
<feature type="binding site" evidence="8">
    <location>
        <position position="150"/>
    </location>
    <ligand>
        <name>substrate</name>
    </ligand>
</feature>
<gene>
    <name evidence="14" type="ORF">GOP47_0009793</name>
</gene>